<organism evidence="11 12">
    <name type="scientific">Microbacterium fluvii</name>
    <dbReference type="NCBI Taxonomy" id="415215"/>
    <lineage>
        <taxon>Bacteria</taxon>
        <taxon>Bacillati</taxon>
        <taxon>Actinomycetota</taxon>
        <taxon>Actinomycetes</taxon>
        <taxon>Micrococcales</taxon>
        <taxon>Microbacteriaceae</taxon>
        <taxon>Microbacterium</taxon>
    </lineage>
</organism>
<accession>A0ABW2HFN9</accession>
<gene>
    <name evidence="11" type="ORF">ACFQRL_13370</name>
</gene>
<evidence type="ECO:0000256" key="9">
    <source>
        <dbReference type="ARBA" id="ARBA00038276"/>
    </source>
</evidence>
<keyword evidence="8" id="KW-0460">Magnesium</keyword>
<evidence type="ECO:0000256" key="7">
    <source>
        <dbReference type="ARBA" id="ARBA00022840"/>
    </source>
</evidence>
<evidence type="ECO:0000256" key="3">
    <source>
        <dbReference type="ARBA" id="ARBA00022679"/>
    </source>
</evidence>
<evidence type="ECO:0000256" key="1">
    <source>
        <dbReference type="ARBA" id="ARBA00001946"/>
    </source>
</evidence>
<evidence type="ECO:0000313" key="11">
    <source>
        <dbReference type="EMBL" id="MFC7269948.1"/>
    </source>
</evidence>
<evidence type="ECO:0000256" key="2">
    <source>
        <dbReference type="ARBA" id="ARBA00022649"/>
    </source>
</evidence>
<keyword evidence="3" id="KW-0808">Transferase</keyword>
<keyword evidence="4" id="KW-0548">Nucleotidyltransferase</keyword>
<evidence type="ECO:0000256" key="4">
    <source>
        <dbReference type="ARBA" id="ARBA00022695"/>
    </source>
</evidence>
<evidence type="ECO:0000256" key="5">
    <source>
        <dbReference type="ARBA" id="ARBA00022723"/>
    </source>
</evidence>
<proteinExistence type="inferred from homology"/>
<keyword evidence="7" id="KW-0067">ATP-binding</keyword>
<comment type="cofactor">
    <cofactor evidence="1">
        <name>Mg(2+)</name>
        <dbReference type="ChEBI" id="CHEBI:18420"/>
    </cofactor>
</comment>
<sequence>MPAETEYARALRAALSANHLALSSILARHGAANPRLFGSVARGDAGIDSDVDLFVDLDPSGGNPLLRVAGIGEELSRLLGVRVDVVAEELLRDPVSTTVRRDLVAL</sequence>
<dbReference type="SUPFAM" id="SSF81301">
    <property type="entry name" value="Nucleotidyltransferase"/>
    <property type="match status" value="1"/>
</dbReference>
<comment type="caution">
    <text evidence="11">The sequence shown here is derived from an EMBL/GenBank/DDBJ whole genome shotgun (WGS) entry which is preliminary data.</text>
</comment>
<keyword evidence="6" id="KW-0547">Nucleotide-binding</keyword>
<comment type="similarity">
    <text evidence="9">Belongs to the MntA antitoxin family.</text>
</comment>
<dbReference type="InterPro" id="IPR043519">
    <property type="entry name" value="NT_sf"/>
</dbReference>
<keyword evidence="5" id="KW-0479">Metal-binding</keyword>
<dbReference type="CDD" id="cd05403">
    <property type="entry name" value="NT_KNTase_like"/>
    <property type="match status" value="1"/>
</dbReference>
<dbReference type="PANTHER" id="PTHR33571:SF12">
    <property type="entry name" value="BSL3053 PROTEIN"/>
    <property type="match status" value="1"/>
</dbReference>
<feature type="domain" description="Polymerase nucleotidyl transferase" evidence="10">
    <location>
        <begin position="35"/>
        <end position="93"/>
    </location>
</feature>
<evidence type="ECO:0000256" key="8">
    <source>
        <dbReference type="ARBA" id="ARBA00022842"/>
    </source>
</evidence>
<reference evidence="12" key="1">
    <citation type="journal article" date="2019" name="Int. J. Syst. Evol. Microbiol.">
        <title>The Global Catalogue of Microorganisms (GCM) 10K type strain sequencing project: providing services to taxonomists for standard genome sequencing and annotation.</title>
        <authorList>
            <consortium name="The Broad Institute Genomics Platform"/>
            <consortium name="The Broad Institute Genome Sequencing Center for Infectious Disease"/>
            <person name="Wu L."/>
            <person name="Ma J."/>
        </authorList>
    </citation>
    <scope>NUCLEOTIDE SEQUENCE [LARGE SCALE GENOMIC DNA]</scope>
    <source>
        <strain evidence="12">CGMCC 1.15772</strain>
    </source>
</reference>
<dbReference type="InterPro" id="IPR052038">
    <property type="entry name" value="Type-VII_TA_antitoxin"/>
</dbReference>
<evidence type="ECO:0000259" key="10">
    <source>
        <dbReference type="Pfam" id="PF01909"/>
    </source>
</evidence>
<evidence type="ECO:0000313" key="12">
    <source>
        <dbReference type="Proteomes" id="UP001596507"/>
    </source>
</evidence>
<keyword evidence="12" id="KW-1185">Reference proteome</keyword>
<protein>
    <submittedName>
        <fullName evidence="11">Nucleotidyltransferase family protein</fullName>
    </submittedName>
</protein>
<evidence type="ECO:0000256" key="6">
    <source>
        <dbReference type="ARBA" id="ARBA00022741"/>
    </source>
</evidence>
<dbReference type="PANTHER" id="PTHR33571">
    <property type="entry name" value="SSL8005 PROTEIN"/>
    <property type="match status" value="1"/>
</dbReference>
<dbReference type="Proteomes" id="UP001596507">
    <property type="component" value="Unassembled WGS sequence"/>
</dbReference>
<dbReference type="EMBL" id="JBHTBE010000003">
    <property type="protein sequence ID" value="MFC7269948.1"/>
    <property type="molecule type" value="Genomic_DNA"/>
</dbReference>
<dbReference type="Gene3D" id="3.30.460.10">
    <property type="entry name" value="Beta Polymerase, domain 2"/>
    <property type="match status" value="1"/>
</dbReference>
<name>A0ABW2HFN9_9MICO</name>
<dbReference type="RefSeq" id="WP_262874858.1">
    <property type="nucleotide sequence ID" value="NZ_BAABKW010000013.1"/>
</dbReference>
<dbReference type="Pfam" id="PF01909">
    <property type="entry name" value="NTP_transf_2"/>
    <property type="match status" value="1"/>
</dbReference>
<dbReference type="InterPro" id="IPR002934">
    <property type="entry name" value="Polymerase_NTP_transf_dom"/>
</dbReference>
<keyword evidence="2" id="KW-1277">Toxin-antitoxin system</keyword>